<evidence type="ECO:0000256" key="1">
    <source>
        <dbReference type="SAM" id="Phobius"/>
    </source>
</evidence>
<evidence type="ECO:0008006" key="4">
    <source>
        <dbReference type="Google" id="ProtNLM"/>
    </source>
</evidence>
<dbReference type="STRING" id="1797994.A2227_05390"/>
<dbReference type="EMBL" id="MFGB01000001">
    <property type="protein sequence ID" value="OGF28197.1"/>
    <property type="molecule type" value="Genomic_DNA"/>
</dbReference>
<protein>
    <recommendedName>
        <fullName evidence="4">Ammonium transporter AmtB-like domain-containing protein</fullName>
    </recommendedName>
</protein>
<feature type="transmembrane region" description="Helical" evidence="1">
    <location>
        <begin position="47"/>
        <end position="66"/>
    </location>
</feature>
<dbReference type="AlphaFoldDB" id="A0A1F5SNA2"/>
<evidence type="ECO:0000313" key="3">
    <source>
        <dbReference type="Proteomes" id="UP000178367"/>
    </source>
</evidence>
<accession>A0A1F5SNA2</accession>
<feature type="transmembrane region" description="Helical" evidence="1">
    <location>
        <begin position="78"/>
        <end position="95"/>
    </location>
</feature>
<dbReference type="Proteomes" id="UP000178367">
    <property type="component" value="Unassembled WGS sequence"/>
</dbReference>
<proteinExistence type="predicted"/>
<reference evidence="2 3" key="1">
    <citation type="journal article" date="2016" name="Nat. Commun.">
        <title>Thousands of microbial genomes shed light on interconnected biogeochemical processes in an aquifer system.</title>
        <authorList>
            <person name="Anantharaman K."/>
            <person name="Brown C.T."/>
            <person name="Hug L.A."/>
            <person name="Sharon I."/>
            <person name="Castelle C.J."/>
            <person name="Probst A.J."/>
            <person name="Thomas B.C."/>
            <person name="Singh A."/>
            <person name="Wilkins M.J."/>
            <person name="Karaoz U."/>
            <person name="Brodie E.L."/>
            <person name="Williams K.H."/>
            <person name="Hubbard S.S."/>
            <person name="Banfield J.F."/>
        </authorList>
    </citation>
    <scope>NUCLEOTIDE SEQUENCE [LARGE SCALE GENOMIC DNA]</scope>
</reference>
<evidence type="ECO:0000313" key="2">
    <source>
        <dbReference type="EMBL" id="OGF28197.1"/>
    </source>
</evidence>
<keyword evidence="1" id="KW-0472">Membrane</keyword>
<comment type="caution">
    <text evidence="2">The sequence shown here is derived from an EMBL/GenBank/DDBJ whole genome shotgun (WGS) entry which is preliminary data.</text>
</comment>
<feature type="transmembrane region" description="Helical" evidence="1">
    <location>
        <begin position="9"/>
        <end position="27"/>
    </location>
</feature>
<keyword evidence="1" id="KW-1133">Transmembrane helix</keyword>
<gene>
    <name evidence="2" type="ORF">A2227_05390</name>
</gene>
<keyword evidence="1" id="KW-0812">Transmembrane</keyword>
<sequence>MQNAFQKNIIISAIGTALLLLIPWLLMRFRVSVPDPGGSAEVPVWTLSDFVFAGTPLFGSGLAYSLITRKMSDSGHRIIVGIVVFIILALTWGAATTGFGT</sequence>
<name>A0A1F5SNA2_9BACT</name>
<organism evidence="2 3">
    <name type="scientific">Candidatus Falkowbacteria bacterium RIFOXYA2_FULL_47_19</name>
    <dbReference type="NCBI Taxonomy" id="1797994"/>
    <lineage>
        <taxon>Bacteria</taxon>
        <taxon>Candidatus Falkowiibacteriota</taxon>
    </lineage>
</organism>